<dbReference type="GO" id="GO:0005506">
    <property type="term" value="F:iron ion binding"/>
    <property type="evidence" value="ECO:0007669"/>
    <property type="project" value="InterPro"/>
</dbReference>
<evidence type="ECO:0000313" key="3">
    <source>
        <dbReference type="Proteomes" id="UP000316621"/>
    </source>
</evidence>
<feature type="domain" description="MACPF" evidence="1">
    <location>
        <begin position="1"/>
        <end position="335"/>
    </location>
</feature>
<dbReference type="OMA" id="LQTHCEW"/>
<dbReference type="PANTHER" id="PTHR33199:SF2">
    <property type="entry name" value="OS02G0475300 PROTEIN"/>
    <property type="match status" value="1"/>
</dbReference>
<gene>
    <name evidence="2" type="ORF">C5167_025060</name>
</gene>
<dbReference type="InterPro" id="IPR036396">
    <property type="entry name" value="Cyt_P450_sf"/>
</dbReference>
<dbReference type="GO" id="GO:0033075">
    <property type="term" value="P:isoquinoline alkaloid biosynthetic process"/>
    <property type="evidence" value="ECO:0007669"/>
    <property type="project" value="UniProtKB-ARBA"/>
</dbReference>
<accession>A0A4Y7JRG9</accession>
<protein>
    <recommendedName>
        <fullName evidence="1">MACPF domain-containing protein</fullName>
    </recommendedName>
</protein>
<dbReference type="Gene3D" id="1.10.630.10">
    <property type="entry name" value="Cytochrome P450"/>
    <property type="match status" value="1"/>
</dbReference>
<keyword evidence="3" id="KW-1185">Reference proteome</keyword>
<dbReference type="Pfam" id="PF00067">
    <property type="entry name" value="p450"/>
    <property type="match status" value="1"/>
</dbReference>
<dbReference type="GO" id="GO:2000031">
    <property type="term" value="P:regulation of salicylic acid mediated signaling pathway"/>
    <property type="evidence" value="ECO:0007669"/>
    <property type="project" value="InterPro"/>
</dbReference>
<dbReference type="PANTHER" id="PTHR33199">
    <property type="entry name" value="MACPF DOMAIN-CONTAINING PROTEIN CAD1"/>
    <property type="match status" value="1"/>
</dbReference>
<dbReference type="SUPFAM" id="SSF48264">
    <property type="entry name" value="Cytochrome P450"/>
    <property type="match status" value="1"/>
</dbReference>
<dbReference type="PRINTS" id="PR00463">
    <property type="entry name" value="EP450I"/>
</dbReference>
<dbReference type="SMART" id="SM00457">
    <property type="entry name" value="MACPF"/>
    <property type="match status" value="1"/>
</dbReference>
<dbReference type="GO" id="GO:0004497">
    <property type="term" value="F:monooxygenase activity"/>
    <property type="evidence" value="ECO:0007669"/>
    <property type="project" value="InterPro"/>
</dbReference>
<dbReference type="InterPro" id="IPR044663">
    <property type="entry name" value="CAD1/NSL1-like"/>
</dbReference>
<dbReference type="AlphaFoldDB" id="A0A4Y7JRG9"/>
<dbReference type="EMBL" id="CM010719">
    <property type="protein sequence ID" value="RZC63317.1"/>
    <property type="molecule type" value="Genomic_DNA"/>
</dbReference>
<evidence type="ECO:0000259" key="1">
    <source>
        <dbReference type="PROSITE" id="PS51412"/>
    </source>
</evidence>
<dbReference type="GO" id="GO:0009626">
    <property type="term" value="P:plant-type hypersensitive response"/>
    <property type="evidence" value="ECO:0007669"/>
    <property type="project" value="TreeGrafter"/>
</dbReference>
<dbReference type="PROSITE" id="PS51412">
    <property type="entry name" value="MACPF_2"/>
    <property type="match status" value="1"/>
</dbReference>
<dbReference type="GO" id="GO:0005886">
    <property type="term" value="C:plasma membrane"/>
    <property type="evidence" value="ECO:0007669"/>
    <property type="project" value="TreeGrafter"/>
</dbReference>
<dbReference type="Gramene" id="RZC63317">
    <property type="protein sequence ID" value="RZC63317"/>
    <property type="gene ID" value="C5167_025060"/>
</dbReference>
<dbReference type="InterPro" id="IPR002401">
    <property type="entry name" value="Cyt_P450_E_grp-I"/>
</dbReference>
<organism evidence="2 3">
    <name type="scientific">Papaver somniferum</name>
    <name type="common">Opium poppy</name>
    <dbReference type="NCBI Taxonomy" id="3469"/>
    <lineage>
        <taxon>Eukaryota</taxon>
        <taxon>Viridiplantae</taxon>
        <taxon>Streptophyta</taxon>
        <taxon>Embryophyta</taxon>
        <taxon>Tracheophyta</taxon>
        <taxon>Spermatophyta</taxon>
        <taxon>Magnoliopsida</taxon>
        <taxon>Ranunculales</taxon>
        <taxon>Papaveraceae</taxon>
        <taxon>Papaveroideae</taxon>
        <taxon>Papaver</taxon>
    </lineage>
</organism>
<evidence type="ECO:0000313" key="2">
    <source>
        <dbReference type="EMBL" id="RZC63317.1"/>
    </source>
</evidence>
<name>A0A4Y7JRG9_PAPSO</name>
<dbReference type="Proteomes" id="UP000316621">
    <property type="component" value="Chromosome 5"/>
</dbReference>
<dbReference type="InterPro" id="IPR020864">
    <property type="entry name" value="MACPF"/>
</dbReference>
<dbReference type="GO" id="GO:0020037">
    <property type="term" value="F:heme binding"/>
    <property type="evidence" value="ECO:0007669"/>
    <property type="project" value="InterPro"/>
</dbReference>
<proteinExistence type="predicted"/>
<dbReference type="Pfam" id="PF01823">
    <property type="entry name" value="MACPF"/>
    <property type="match status" value="1"/>
</dbReference>
<reference evidence="2 3" key="1">
    <citation type="journal article" date="2018" name="Science">
        <title>The opium poppy genome and morphinan production.</title>
        <authorList>
            <person name="Guo L."/>
            <person name="Winzer T."/>
            <person name="Yang X."/>
            <person name="Li Y."/>
            <person name="Ning Z."/>
            <person name="He Z."/>
            <person name="Teodor R."/>
            <person name="Lu Y."/>
            <person name="Bowser T.A."/>
            <person name="Graham I.A."/>
            <person name="Ye K."/>
        </authorList>
    </citation>
    <scope>NUCLEOTIDE SEQUENCE [LARGE SCALE GENOMIC DNA]</scope>
    <source>
        <strain evidence="3">cv. HN1</strain>
        <tissue evidence="2">Leaves</tissue>
    </source>
</reference>
<dbReference type="GO" id="GO:0016705">
    <property type="term" value="F:oxidoreductase activity, acting on paired donors, with incorporation or reduction of molecular oxygen"/>
    <property type="evidence" value="ECO:0007669"/>
    <property type="project" value="InterPro"/>
</dbReference>
<dbReference type="InterPro" id="IPR001128">
    <property type="entry name" value="Cyt_P450"/>
</dbReference>
<sequence length="923" mass="103337">MEEEEQPIEIRALKSLGLGFDLTSDFRLKFAKKGNKGEDDGIGRLIVLDEEDQRDVVLPGGKIISGVSRDIKCDKGDRIRFKSDVVEFNQMSELLNQKSTVQGKIPSGYFNSIFDFSGLWMADATDTKYLAFDGYFISLYYLHLTTSPLVLQERIKKAVPSNWDPASLSRFIRTFGTHIIVGLAIGGQDVVCVRQKHSSSIPPADLKQHLEDLGDSWFSDAGSTSPFRRTGDAKRKVPEVFQRVLQSNRMQLNRITETSSKDGLTVVCSKRGGDAYLHTHHKWLQTVASNPDAILFKFVPITSLLSGIPGSGYLSHAINLYLRYKPDPKDLQYFLEFQVPRQWAPMFNELPLGHQRRASCPSLQFSFMGSKLHVNSTQVSSGRTPVVGLRLYLEGKTCNRLAIHVQHLSNLPRLLESSWAGPTTLKQCQWRGSDDTSVPYLEPIKWKRYSNICTSVVKHDPGWLHGESPGVFIVTGAQLMTKGNWPKHILHLRLLYTHIPGFSIQKTEWAVAPASSQKSSFLANFSTTFSTSGPSKAAPVVAINSGVYSDGPPRPVHSQKLLKYVETSEVVRGPHDIPGHWMAAVPSVSRDSSPKGLPPGPKPWPIVGNLLQLGEKPHSQFAQLAETYGDLFSLKLGSETVVIASTPLAASEILKTHDRVLSGRYVFQSFRVKEHVENSIVWSECNDTWKKLRKVCRTELFTQKMIESQADIRESKAMEMVKYLKKNEGNEVKIVEVVFGTLVNIFGNLIFSQNIFKLGDESSGSVEMKEHLWRMLELGNSTNPADYFPFLGRFDLFGQRKDVADCLQGIYSVWGAMLKERKIPKLHNNSKKNDFVEILLDSGLDDQQINALLMEIFGAGTETSASTIEWALSELTKNPDVTANMRSELLSVGMDPSQLIMEEKFGLTLQKEPPLYIVPKTRD</sequence>